<gene>
    <name evidence="2" type="ORF">PLXY2_LOCUS4622</name>
</gene>
<evidence type="ECO:0000256" key="1">
    <source>
        <dbReference type="SAM" id="SignalP"/>
    </source>
</evidence>
<protein>
    <submittedName>
        <fullName evidence="2">(diamondback moth) hypothetical protein</fullName>
    </submittedName>
</protein>
<organism evidence="2 3">
    <name type="scientific">Plutella xylostella</name>
    <name type="common">Diamondback moth</name>
    <name type="synonym">Plutella maculipennis</name>
    <dbReference type="NCBI Taxonomy" id="51655"/>
    <lineage>
        <taxon>Eukaryota</taxon>
        <taxon>Metazoa</taxon>
        <taxon>Ecdysozoa</taxon>
        <taxon>Arthropoda</taxon>
        <taxon>Hexapoda</taxon>
        <taxon>Insecta</taxon>
        <taxon>Pterygota</taxon>
        <taxon>Neoptera</taxon>
        <taxon>Endopterygota</taxon>
        <taxon>Lepidoptera</taxon>
        <taxon>Glossata</taxon>
        <taxon>Ditrysia</taxon>
        <taxon>Yponomeutoidea</taxon>
        <taxon>Plutellidae</taxon>
        <taxon>Plutella</taxon>
    </lineage>
</organism>
<dbReference type="AlphaFoldDB" id="A0A8S4E7I1"/>
<evidence type="ECO:0000313" key="2">
    <source>
        <dbReference type="EMBL" id="CAG9111501.1"/>
    </source>
</evidence>
<keyword evidence="1" id="KW-0732">Signal</keyword>
<proteinExistence type="predicted"/>
<keyword evidence="3" id="KW-1185">Reference proteome</keyword>
<dbReference type="Proteomes" id="UP000653454">
    <property type="component" value="Unassembled WGS sequence"/>
</dbReference>
<feature type="chain" id="PRO_5035881455" evidence="1">
    <location>
        <begin position="24"/>
        <end position="193"/>
    </location>
</feature>
<name>A0A8S4E7I1_PLUXY</name>
<reference evidence="2" key="1">
    <citation type="submission" date="2020-11" db="EMBL/GenBank/DDBJ databases">
        <authorList>
            <person name="Whiteford S."/>
        </authorList>
    </citation>
    <scope>NUCLEOTIDE SEQUENCE</scope>
</reference>
<evidence type="ECO:0000313" key="3">
    <source>
        <dbReference type="Proteomes" id="UP000653454"/>
    </source>
</evidence>
<sequence length="193" mass="20422">MVGAKVFCVLLAVAIAFVGRAAALECYVCRGCAEVTPAEIQTCGAEATTDDPAGVTDADTFDVPSAAELFQVAKVPYLEEKDEEVPTFVLDNSELPGSKFLSRGLKQYRDGASDARCVVAVFTDDQGATDVVRGCSTVSDDKELRCREAVGNGYTGAFSFCHLCEEELCNSAAVSTAAFVTVIVGVILNLTYF</sequence>
<comment type="caution">
    <text evidence="2">The sequence shown here is derived from an EMBL/GenBank/DDBJ whole genome shotgun (WGS) entry which is preliminary data.</text>
</comment>
<dbReference type="EMBL" id="CAJHNJ030000013">
    <property type="protein sequence ID" value="CAG9111501.1"/>
    <property type="molecule type" value="Genomic_DNA"/>
</dbReference>
<feature type="signal peptide" evidence="1">
    <location>
        <begin position="1"/>
        <end position="23"/>
    </location>
</feature>
<accession>A0A8S4E7I1</accession>